<gene>
    <name evidence="1" type="ORF">DC430_20345</name>
</gene>
<name>A0AA92C0T4_RHIRH</name>
<evidence type="ECO:0000313" key="2">
    <source>
        <dbReference type="Proteomes" id="UP000244335"/>
    </source>
</evidence>
<protein>
    <submittedName>
        <fullName evidence="1">Uncharacterized protein</fullName>
    </submittedName>
</protein>
<dbReference type="Proteomes" id="UP000244335">
    <property type="component" value="Unassembled WGS sequence"/>
</dbReference>
<organism evidence="1 2">
    <name type="scientific">Rhizobium rhizogenes</name>
    <name type="common">Agrobacterium rhizogenes</name>
    <dbReference type="NCBI Taxonomy" id="359"/>
    <lineage>
        <taxon>Bacteria</taxon>
        <taxon>Pseudomonadati</taxon>
        <taxon>Pseudomonadota</taxon>
        <taxon>Alphaproteobacteria</taxon>
        <taxon>Hyphomicrobiales</taxon>
        <taxon>Rhizobiaceae</taxon>
        <taxon>Rhizobium/Agrobacterium group</taxon>
        <taxon>Rhizobium</taxon>
    </lineage>
</organism>
<dbReference type="RefSeq" id="WP_116494529.1">
    <property type="nucleotide sequence ID" value="NZ_QDFR01000009.1"/>
</dbReference>
<evidence type="ECO:0000313" key="1">
    <source>
        <dbReference type="EMBL" id="PVE50906.1"/>
    </source>
</evidence>
<reference evidence="1 2" key="1">
    <citation type="submission" date="2018-04" db="EMBL/GenBank/DDBJ databases">
        <authorList>
            <person name="Hagen T."/>
        </authorList>
    </citation>
    <scope>NUCLEOTIDE SEQUENCE [LARGE SCALE GENOMIC DNA]</scope>
    <source>
        <strain evidence="1 2">TPD7009</strain>
    </source>
</reference>
<dbReference type="AlphaFoldDB" id="A0AA92C0T4"/>
<proteinExistence type="predicted"/>
<accession>A0AA92C0T4</accession>
<comment type="caution">
    <text evidence="1">The sequence shown here is derived from an EMBL/GenBank/DDBJ whole genome shotgun (WGS) entry which is preliminary data.</text>
</comment>
<sequence>MLSDIAAWFITLFVVDPLQAEMREQLDRANASTEIIQQSQRCVASHAPQLLNRAGEDPAWAIATVVGFTFGWTSPAQLLDKGDPNCAAVIGLLQGRDGEGTEV</sequence>
<dbReference type="EMBL" id="QDFR01000009">
    <property type="protein sequence ID" value="PVE50906.1"/>
    <property type="molecule type" value="Genomic_DNA"/>
</dbReference>